<keyword evidence="4" id="KW-0472">Membrane</keyword>
<dbReference type="EMBL" id="JACMSC010000008">
    <property type="protein sequence ID" value="KAG6510052.1"/>
    <property type="molecule type" value="Genomic_DNA"/>
</dbReference>
<keyword evidence="8" id="KW-1185">Reference proteome</keyword>
<name>A0A8J5GP67_ZINOF</name>
<evidence type="ECO:0000313" key="7">
    <source>
        <dbReference type="EMBL" id="KAG6510052.1"/>
    </source>
</evidence>
<feature type="domain" description="Late embryogenesis abundant protein LEA-2 subgroup" evidence="6">
    <location>
        <begin position="51"/>
        <end position="132"/>
    </location>
</feature>
<evidence type="ECO:0000259" key="6">
    <source>
        <dbReference type="Pfam" id="PF03168"/>
    </source>
</evidence>
<dbReference type="PANTHER" id="PTHR31234:SF8">
    <property type="entry name" value="EXPRESSED PROTEIN"/>
    <property type="match status" value="1"/>
</dbReference>
<dbReference type="InterPro" id="IPR044839">
    <property type="entry name" value="NDR1-like"/>
</dbReference>
<comment type="caution">
    <text evidence="7">The sequence shown here is derived from an EMBL/GenBank/DDBJ whole genome shotgun (WGS) entry which is preliminary data.</text>
</comment>
<gene>
    <name evidence="7" type="ORF">ZIOFF_028060</name>
</gene>
<evidence type="ECO:0000256" key="1">
    <source>
        <dbReference type="ARBA" id="ARBA00004167"/>
    </source>
</evidence>
<keyword evidence="2" id="KW-0812">Transmembrane</keyword>
<dbReference type="Pfam" id="PF03168">
    <property type="entry name" value="LEA_2"/>
    <property type="match status" value="1"/>
</dbReference>
<dbReference type="InterPro" id="IPR004864">
    <property type="entry name" value="LEA_2"/>
</dbReference>
<keyword evidence="3" id="KW-1133">Transmembrane helix</keyword>
<dbReference type="PANTHER" id="PTHR31234">
    <property type="entry name" value="LATE EMBRYOGENESIS ABUNDANT (LEA) HYDROXYPROLINE-RICH GLYCOPROTEIN FAMILY"/>
    <property type="match status" value="1"/>
</dbReference>
<feature type="compositionally biased region" description="Polar residues" evidence="5">
    <location>
        <begin position="22"/>
        <end position="33"/>
    </location>
</feature>
<accession>A0A8J5GP67</accession>
<protein>
    <recommendedName>
        <fullName evidence="6">Late embryogenesis abundant protein LEA-2 subgroup domain-containing protein</fullName>
    </recommendedName>
</protein>
<evidence type="ECO:0000256" key="2">
    <source>
        <dbReference type="ARBA" id="ARBA00022692"/>
    </source>
</evidence>
<dbReference type="Proteomes" id="UP000734854">
    <property type="component" value="Unassembled WGS sequence"/>
</dbReference>
<evidence type="ECO:0000256" key="4">
    <source>
        <dbReference type="ARBA" id="ARBA00023136"/>
    </source>
</evidence>
<dbReference type="GO" id="GO:0005886">
    <property type="term" value="C:plasma membrane"/>
    <property type="evidence" value="ECO:0007669"/>
    <property type="project" value="TreeGrafter"/>
</dbReference>
<evidence type="ECO:0000256" key="5">
    <source>
        <dbReference type="SAM" id="MobiDB-lite"/>
    </source>
</evidence>
<dbReference type="GO" id="GO:0098542">
    <property type="term" value="P:defense response to other organism"/>
    <property type="evidence" value="ECO:0007669"/>
    <property type="project" value="InterPro"/>
</dbReference>
<reference evidence="7 8" key="1">
    <citation type="submission" date="2020-08" db="EMBL/GenBank/DDBJ databases">
        <title>Plant Genome Project.</title>
        <authorList>
            <person name="Zhang R.-G."/>
        </authorList>
    </citation>
    <scope>NUCLEOTIDE SEQUENCE [LARGE SCALE GENOMIC DNA]</scope>
    <source>
        <tissue evidence="7">Rhizome</tissue>
    </source>
</reference>
<evidence type="ECO:0000256" key="3">
    <source>
        <dbReference type="ARBA" id="ARBA00022989"/>
    </source>
</evidence>
<dbReference type="AlphaFoldDB" id="A0A8J5GP67"/>
<feature type="region of interest" description="Disordered" evidence="5">
    <location>
        <begin position="1"/>
        <end position="38"/>
    </location>
</feature>
<sequence>MEPGGLTKKSRGFHPLRDEGSSLISRTYPSQESPRGLPLPQHLAALHRGQPNKVGIRYEATALDVMYHGVPLGVATVSGFEQPAHNSRLVQTHVAVDRFNVLQADALNLVRDAAINDRVDLRLTGNVAAKILLLGISTPRVQVIRLFRSKSA</sequence>
<evidence type="ECO:0000313" key="8">
    <source>
        <dbReference type="Proteomes" id="UP000734854"/>
    </source>
</evidence>
<comment type="subcellular location">
    <subcellularLocation>
        <location evidence="1">Membrane</location>
        <topology evidence="1">Single-pass membrane protein</topology>
    </subcellularLocation>
</comment>
<organism evidence="7 8">
    <name type="scientific">Zingiber officinale</name>
    <name type="common">Ginger</name>
    <name type="synonym">Amomum zingiber</name>
    <dbReference type="NCBI Taxonomy" id="94328"/>
    <lineage>
        <taxon>Eukaryota</taxon>
        <taxon>Viridiplantae</taxon>
        <taxon>Streptophyta</taxon>
        <taxon>Embryophyta</taxon>
        <taxon>Tracheophyta</taxon>
        <taxon>Spermatophyta</taxon>
        <taxon>Magnoliopsida</taxon>
        <taxon>Liliopsida</taxon>
        <taxon>Zingiberales</taxon>
        <taxon>Zingiberaceae</taxon>
        <taxon>Zingiber</taxon>
    </lineage>
</organism>
<proteinExistence type="predicted"/>